<keyword evidence="3" id="KW-0342">GTP-binding</keyword>
<organism evidence="5 6">
    <name type="scientific">Pinctada imbricata</name>
    <name type="common">Atlantic pearl-oyster</name>
    <name type="synonym">Pinctada martensii</name>
    <dbReference type="NCBI Taxonomy" id="66713"/>
    <lineage>
        <taxon>Eukaryota</taxon>
        <taxon>Metazoa</taxon>
        <taxon>Spiralia</taxon>
        <taxon>Lophotrochozoa</taxon>
        <taxon>Mollusca</taxon>
        <taxon>Bivalvia</taxon>
        <taxon>Autobranchia</taxon>
        <taxon>Pteriomorphia</taxon>
        <taxon>Pterioida</taxon>
        <taxon>Pterioidea</taxon>
        <taxon>Pteriidae</taxon>
        <taxon>Pinctada</taxon>
    </lineage>
</organism>
<keyword evidence="6" id="KW-1185">Reference proteome</keyword>
<dbReference type="FunFam" id="3.40.50.300:FF:000366">
    <property type="entry name" value="GTPase, IMAP family member 2"/>
    <property type="match status" value="1"/>
</dbReference>
<dbReference type="Pfam" id="PF04548">
    <property type="entry name" value="AIG1"/>
    <property type="match status" value="1"/>
</dbReference>
<feature type="domain" description="AIG1-type G" evidence="4">
    <location>
        <begin position="18"/>
        <end position="223"/>
    </location>
</feature>
<dbReference type="PANTHER" id="PTHR10903:SF184">
    <property type="entry name" value="GTP-BINDING PROTEIN A"/>
    <property type="match status" value="1"/>
</dbReference>
<dbReference type="PANTHER" id="PTHR10903">
    <property type="entry name" value="GTPASE, IMAP FAMILY MEMBER-RELATED"/>
    <property type="match status" value="1"/>
</dbReference>
<dbReference type="PROSITE" id="PS51720">
    <property type="entry name" value="G_AIG1"/>
    <property type="match status" value="1"/>
</dbReference>
<dbReference type="Proteomes" id="UP001186944">
    <property type="component" value="Unassembled WGS sequence"/>
</dbReference>
<sequence>MYLKIAISEVYLNSGADISDVRILLIGKTGTGKSSTGNMILGKKVFKSGVSLSSVTSKCDCASTIHTYDNQKFNVTIVDTPGPFDSEGKCENMNDIFVEAVGLSSPGFHVIIMVLKNDRFTKQDEETLDFYIDFFGENLFRHLIIAFTHRDVIEASMTFDEFLNTLKHEKFSEITSHCQNRVLCFNNVDSSRDQLDQLFCHVQNILEMNNGNCFTDRLYKSVEGIIQDMRKSLRKSKRIKKAADVVNDLKQKYPDETLKQIEKRISEGQKVKKIDKMFSSSSAKLINEALQFVEKEVEKEIKAEIIQHRGMWQRIKETISNVLSRKRSNTKVTPEA</sequence>
<evidence type="ECO:0000259" key="4">
    <source>
        <dbReference type="PROSITE" id="PS51720"/>
    </source>
</evidence>
<name>A0AA88XKN4_PINIB</name>
<gene>
    <name evidence="5" type="ORF">FSP39_013187</name>
</gene>
<evidence type="ECO:0000256" key="3">
    <source>
        <dbReference type="ARBA" id="ARBA00023134"/>
    </source>
</evidence>
<reference evidence="5" key="1">
    <citation type="submission" date="2019-08" db="EMBL/GenBank/DDBJ databases">
        <title>The improved chromosome-level genome for the pearl oyster Pinctada fucata martensii using PacBio sequencing and Hi-C.</title>
        <authorList>
            <person name="Zheng Z."/>
        </authorList>
    </citation>
    <scope>NUCLEOTIDE SEQUENCE</scope>
    <source>
        <strain evidence="5">ZZ-2019</strain>
        <tissue evidence="5">Adductor muscle</tissue>
    </source>
</reference>
<evidence type="ECO:0000256" key="1">
    <source>
        <dbReference type="ARBA" id="ARBA00008535"/>
    </source>
</evidence>
<accession>A0AA88XKN4</accession>
<dbReference type="GO" id="GO:0005525">
    <property type="term" value="F:GTP binding"/>
    <property type="evidence" value="ECO:0007669"/>
    <property type="project" value="UniProtKB-KW"/>
</dbReference>
<comment type="similarity">
    <text evidence="1">Belongs to the TRAFAC class TrmE-Era-EngA-EngB-Septin-like GTPase superfamily. AIG1/Toc34/Toc159-like paraseptin GTPase family. IAN subfamily.</text>
</comment>
<dbReference type="InterPro" id="IPR027417">
    <property type="entry name" value="P-loop_NTPase"/>
</dbReference>
<dbReference type="EMBL" id="VSWD01000012">
    <property type="protein sequence ID" value="KAK3086080.1"/>
    <property type="molecule type" value="Genomic_DNA"/>
</dbReference>
<dbReference type="AlphaFoldDB" id="A0AA88XKN4"/>
<evidence type="ECO:0000256" key="2">
    <source>
        <dbReference type="ARBA" id="ARBA00022741"/>
    </source>
</evidence>
<proteinExistence type="inferred from homology"/>
<dbReference type="InterPro" id="IPR006703">
    <property type="entry name" value="G_AIG1"/>
</dbReference>
<comment type="caution">
    <text evidence="5">The sequence shown here is derived from an EMBL/GenBank/DDBJ whole genome shotgun (WGS) entry which is preliminary data.</text>
</comment>
<evidence type="ECO:0000313" key="6">
    <source>
        <dbReference type="Proteomes" id="UP001186944"/>
    </source>
</evidence>
<dbReference type="InterPro" id="IPR045058">
    <property type="entry name" value="GIMA/IAN/Toc"/>
</dbReference>
<dbReference type="Gene3D" id="3.40.50.300">
    <property type="entry name" value="P-loop containing nucleotide triphosphate hydrolases"/>
    <property type="match status" value="1"/>
</dbReference>
<evidence type="ECO:0000313" key="5">
    <source>
        <dbReference type="EMBL" id="KAK3086080.1"/>
    </source>
</evidence>
<dbReference type="SUPFAM" id="SSF52540">
    <property type="entry name" value="P-loop containing nucleoside triphosphate hydrolases"/>
    <property type="match status" value="1"/>
</dbReference>
<keyword evidence="2" id="KW-0547">Nucleotide-binding</keyword>
<protein>
    <recommendedName>
        <fullName evidence="4">AIG1-type G domain-containing protein</fullName>
    </recommendedName>
</protein>